<geneLocation type="mitochondrion" evidence="11"/>
<evidence type="ECO:0000256" key="7">
    <source>
        <dbReference type="ARBA" id="ARBA00031027"/>
    </source>
</evidence>
<proteinExistence type="predicted"/>
<reference evidence="11" key="1">
    <citation type="journal article" date="2014" name="BMC Genomics">
        <title>Complete mitochondrial genomes of the human follicle mites Demodex brevis and D. folliculorum: novel gene arrangement, truncated tRNA genes, and ancient divergence between species.</title>
        <authorList>
            <person name="Palopoli M.F."/>
            <person name="Minot S."/>
            <person name="Pei D."/>
            <person name="Satterly A."/>
            <person name="Endrizzi J."/>
        </authorList>
    </citation>
    <scope>NUCLEOTIDE SEQUENCE</scope>
</reference>
<dbReference type="GO" id="GO:0003954">
    <property type="term" value="F:NADH dehydrogenase activity"/>
    <property type="evidence" value="ECO:0007669"/>
    <property type="project" value="TreeGrafter"/>
</dbReference>
<feature type="transmembrane region" description="Helical" evidence="9">
    <location>
        <begin position="81"/>
        <end position="105"/>
    </location>
</feature>
<evidence type="ECO:0000256" key="1">
    <source>
        <dbReference type="ARBA" id="ARBA00003257"/>
    </source>
</evidence>
<dbReference type="EMBL" id="KM114225">
    <property type="protein sequence ID" value="AIW82490.1"/>
    <property type="molecule type" value="Genomic_DNA"/>
</dbReference>
<organism evidence="11">
    <name type="scientific">Demodex brevis</name>
    <name type="common">Face mite</name>
    <dbReference type="NCBI Taxonomy" id="574145"/>
    <lineage>
        <taxon>Eukaryota</taxon>
        <taxon>Metazoa</taxon>
        <taxon>Ecdysozoa</taxon>
        <taxon>Arthropoda</taxon>
        <taxon>Chelicerata</taxon>
        <taxon>Arachnida</taxon>
        <taxon>Acari</taxon>
        <taxon>Acariformes</taxon>
        <taxon>Trombidiformes</taxon>
        <taxon>Prostigmata</taxon>
        <taxon>Eleutherengona</taxon>
        <taxon>Raphignathae</taxon>
        <taxon>Cheyletoidea</taxon>
        <taxon>Demodicidae</taxon>
        <taxon>Demodex</taxon>
    </lineage>
</organism>
<evidence type="ECO:0000256" key="8">
    <source>
        <dbReference type="ARBA" id="ARBA00049551"/>
    </source>
</evidence>
<evidence type="ECO:0000256" key="4">
    <source>
        <dbReference type="ARBA" id="ARBA00022692"/>
    </source>
</evidence>
<dbReference type="GO" id="GO:0016020">
    <property type="term" value="C:membrane"/>
    <property type="evidence" value="ECO:0007669"/>
    <property type="project" value="UniProtKB-SubCell"/>
</dbReference>
<keyword evidence="5 9" id="KW-1133">Transmembrane helix</keyword>
<accession>A0A0A7DUJ8</accession>
<evidence type="ECO:0000259" key="10">
    <source>
        <dbReference type="Pfam" id="PF00361"/>
    </source>
</evidence>
<feature type="transmembrane region" description="Helical" evidence="9">
    <location>
        <begin position="169"/>
        <end position="192"/>
    </location>
</feature>
<keyword evidence="4 9" id="KW-0812">Transmembrane</keyword>
<dbReference type="InterPro" id="IPR003945">
    <property type="entry name" value="NU5C-like"/>
</dbReference>
<feature type="transmembrane region" description="Helical" evidence="9">
    <location>
        <begin position="287"/>
        <end position="304"/>
    </location>
</feature>
<feature type="transmembrane region" description="Helical" evidence="9">
    <location>
        <begin position="469"/>
        <end position="488"/>
    </location>
</feature>
<name>A0A0A7DUJ8_DEMBR</name>
<feature type="transmembrane region" description="Helical" evidence="9">
    <location>
        <begin position="111"/>
        <end position="136"/>
    </location>
</feature>
<dbReference type="GO" id="GO:0008137">
    <property type="term" value="F:NADH dehydrogenase (ubiquinone) activity"/>
    <property type="evidence" value="ECO:0007669"/>
    <property type="project" value="UniProtKB-EC"/>
</dbReference>
<dbReference type="Pfam" id="PF00361">
    <property type="entry name" value="Proton_antipo_M"/>
    <property type="match status" value="1"/>
</dbReference>
<dbReference type="PANTHER" id="PTHR42829">
    <property type="entry name" value="NADH-UBIQUINONE OXIDOREDUCTASE CHAIN 5"/>
    <property type="match status" value="1"/>
</dbReference>
<dbReference type="GO" id="GO:0015990">
    <property type="term" value="P:electron transport coupled proton transport"/>
    <property type="evidence" value="ECO:0007669"/>
    <property type="project" value="TreeGrafter"/>
</dbReference>
<feature type="transmembrane region" description="Helical" evidence="9">
    <location>
        <begin position="367"/>
        <end position="393"/>
    </location>
</feature>
<gene>
    <name evidence="11" type="primary">ND5</name>
</gene>
<feature type="domain" description="NADH:quinone oxidoreductase/Mrp antiporter transmembrane" evidence="10">
    <location>
        <begin position="98"/>
        <end position="376"/>
    </location>
</feature>
<evidence type="ECO:0000256" key="9">
    <source>
        <dbReference type="SAM" id="Phobius"/>
    </source>
</evidence>
<feature type="transmembrane region" description="Helical" evidence="9">
    <location>
        <begin position="525"/>
        <end position="545"/>
    </location>
</feature>
<feature type="transmembrane region" description="Helical" evidence="9">
    <location>
        <begin position="437"/>
        <end position="463"/>
    </location>
</feature>
<protein>
    <recommendedName>
        <fullName evidence="3">NADH:ubiquinone reductase (H(+)-translocating)</fullName>
        <ecNumber evidence="3">7.1.1.2</ecNumber>
    </recommendedName>
    <alternativeName>
        <fullName evidence="7">NADH dehydrogenase subunit 5</fullName>
    </alternativeName>
</protein>
<sequence length="546" mass="64050">MVGGGFFLLHLLSFFVFFVLSDGLVYVFYFGGLDLFYYVFNFVFYFDLISVVFFSVIMLISFVVFFYINFYMGEMLKFWRFYWMVFFFVVSMVLLVFSPNLFSVIVGWDGLGITSFLLVCFYDDLVSFFSSLVVFFSNRLGDGLLLISFSAFMAVGDVDYYYFGSELGFLFAFFLFLVFFTSSAQYPFMVWLPLAMAAPTPVSSLVHSSTLVTAGVYLVIRFYVFLVDFFGFAFVRWFSLVTFFFAGLLGVSEMDLSSVIAFSTLSQLGMMFYICSLGLYFYSYMLLLYHALYKSLLFLVFGYLMKVCFGSQDGRFLGVSFLDYPFLLVILFLSGGSLFGMPFLAGFYVSDLVFSFLVFFDVAFLEILIFFFGCVFTFVYSLSIFKFVYFMWFSGGVYFFVSVDWWVFFVLLYLSLYSVFFGGYFSDYVCSDLFVMLYGFESVLPVVVLFFAVFFFVFCFYFVYWGGVFWGSFFYLYYFVYEFWAYVFDRLFYFVVSDMTWVEFFVWSGFVSLKSFMLVDLMVFINYYVGVSLMFMFMLVFGFLVM</sequence>
<evidence type="ECO:0000313" key="11">
    <source>
        <dbReference type="EMBL" id="AIW82490.1"/>
    </source>
</evidence>
<evidence type="ECO:0000256" key="2">
    <source>
        <dbReference type="ARBA" id="ARBA00004141"/>
    </source>
</evidence>
<dbReference type="GO" id="GO:0042773">
    <property type="term" value="P:ATP synthesis coupled electron transport"/>
    <property type="evidence" value="ECO:0007669"/>
    <property type="project" value="InterPro"/>
</dbReference>
<dbReference type="AlphaFoldDB" id="A0A0A7DUJ8"/>
<dbReference type="PANTHER" id="PTHR42829:SF2">
    <property type="entry name" value="NADH-UBIQUINONE OXIDOREDUCTASE CHAIN 5"/>
    <property type="match status" value="1"/>
</dbReference>
<dbReference type="PRINTS" id="PR01434">
    <property type="entry name" value="NADHDHGNASE5"/>
</dbReference>
<evidence type="ECO:0000256" key="6">
    <source>
        <dbReference type="ARBA" id="ARBA00023136"/>
    </source>
</evidence>
<evidence type="ECO:0000256" key="5">
    <source>
        <dbReference type="ARBA" id="ARBA00022989"/>
    </source>
</evidence>
<feature type="transmembrane region" description="Helical" evidence="9">
    <location>
        <begin position="42"/>
        <end position="69"/>
    </location>
</feature>
<dbReference type="EC" id="7.1.1.2" evidence="3"/>
<feature type="transmembrane region" description="Helical" evidence="9">
    <location>
        <begin position="405"/>
        <end position="425"/>
    </location>
</feature>
<dbReference type="InterPro" id="IPR001750">
    <property type="entry name" value="ND/Mrp_TM"/>
</dbReference>
<comment type="catalytic activity">
    <reaction evidence="8">
        <text>a ubiquinone + NADH + 5 H(+)(in) = a ubiquinol + NAD(+) + 4 H(+)(out)</text>
        <dbReference type="Rhea" id="RHEA:29091"/>
        <dbReference type="Rhea" id="RHEA-COMP:9565"/>
        <dbReference type="Rhea" id="RHEA-COMP:9566"/>
        <dbReference type="ChEBI" id="CHEBI:15378"/>
        <dbReference type="ChEBI" id="CHEBI:16389"/>
        <dbReference type="ChEBI" id="CHEBI:17976"/>
        <dbReference type="ChEBI" id="CHEBI:57540"/>
        <dbReference type="ChEBI" id="CHEBI:57945"/>
        <dbReference type="EC" id="7.1.1.2"/>
    </reaction>
</comment>
<evidence type="ECO:0000256" key="3">
    <source>
        <dbReference type="ARBA" id="ARBA00012944"/>
    </source>
</evidence>
<comment type="function">
    <text evidence="1">Core subunit of the mitochondrial membrane respiratory chain NADH dehydrogenase (Complex I) that is believed to belong to the minimal assembly required for catalysis. Complex I functions in the transfer of electrons from NADH to the respiratory chain. The immediate electron acceptor for the enzyme is believed to be ubiquinone.</text>
</comment>
<feature type="transmembrane region" description="Helical" evidence="9">
    <location>
        <begin position="143"/>
        <end position="163"/>
    </location>
</feature>
<feature type="transmembrane region" description="Helical" evidence="9">
    <location>
        <begin position="230"/>
        <end position="252"/>
    </location>
</feature>
<feature type="transmembrane region" description="Helical" evidence="9">
    <location>
        <begin position="7"/>
        <end position="30"/>
    </location>
</feature>
<feature type="transmembrane region" description="Helical" evidence="9">
    <location>
        <begin position="204"/>
        <end position="224"/>
    </location>
</feature>
<comment type="subcellular location">
    <subcellularLocation>
        <location evidence="2">Membrane</location>
        <topology evidence="2">Multi-pass membrane protein</topology>
    </subcellularLocation>
</comment>
<feature type="transmembrane region" description="Helical" evidence="9">
    <location>
        <begin position="259"/>
        <end position="281"/>
    </location>
</feature>
<feature type="transmembrane region" description="Helical" evidence="9">
    <location>
        <begin position="500"/>
        <end position="519"/>
    </location>
</feature>
<keyword evidence="6 9" id="KW-0472">Membrane</keyword>
<keyword evidence="11" id="KW-0496">Mitochondrion</keyword>